<name>A0A2T0VLK4_9GAMM</name>
<dbReference type="RefSeq" id="WP_106231113.1">
    <property type="nucleotide sequence ID" value="NZ_PVTM01000009.1"/>
</dbReference>
<keyword evidence="2" id="KW-1185">Reference proteome</keyword>
<organism evidence="1 2">
    <name type="scientific">Halomonas ventosae</name>
    <dbReference type="NCBI Taxonomy" id="229007"/>
    <lineage>
        <taxon>Bacteria</taxon>
        <taxon>Pseudomonadati</taxon>
        <taxon>Pseudomonadota</taxon>
        <taxon>Gammaproteobacteria</taxon>
        <taxon>Oceanospirillales</taxon>
        <taxon>Halomonadaceae</taxon>
        <taxon>Halomonas</taxon>
    </lineage>
</organism>
<dbReference type="AlphaFoldDB" id="A0A2T0VLK4"/>
<sequence>MATAQTTRTASWWERLTERCYATSTAQLVRDVQHEAGPTYHALLNDLESPLEPGFEREMARQLAAGQPSDFVPARTLMPVMMQRFGLQDAEVAAERSYNAMRKTCNGCPVVGQCWKAMRAGAEVEECRSFCPNARAFDSLAAG</sequence>
<evidence type="ECO:0000313" key="1">
    <source>
        <dbReference type="EMBL" id="PRY71146.1"/>
    </source>
</evidence>
<gene>
    <name evidence="1" type="ORF">BCL64_10985</name>
</gene>
<accession>A0A2T0VLK4</accession>
<reference evidence="1 2" key="1">
    <citation type="submission" date="2018-03" db="EMBL/GenBank/DDBJ databases">
        <title>Comparative analysis of microorganisms from saline springs in Andes Mountain Range, Colombia.</title>
        <authorList>
            <person name="Rubin E."/>
        </authorList>
    </citation>
    <scope>NUCLEOTIDE SEQUENCE [LARGE SCALE GENOMIC DNA]</scope>
    <source>
        <strain evidence="1 2">USBA 854</strain>
    </source>
</reference>
<evidence type="ECO:0000313" key="2">
    <source>
        <dbReference type="Proteomes" id="UP000239896"/>
    </source>
</evidence>
<dbReference type="Proteomes" id="UP000239896">
    <property type="component" value="Unassembled WGS sequence"/>
</dbReference>
<proteinExistence type="predicted"/>
<dbReference type="EMBL" id="PVTM01000009">
    <property type="protein sequence ID" value="PRY71146.1"/>
    <property type="molecule type" value="Genomic_DNA"/>
</dbReference>
<protein>
    <submittedName>
        <fullName evidence="1">Uncharacterized protein</fullName>
    </submittedName>
</protein>
<comment type="caution">
    <text evidence="1">The sequence shown here is derived from an EMBL/GenBank/DDBJ whole genome shotgun (WGS) entry which is preliminary data.</text>
</comment>